<dbReference type="PRINTS" id="PR00773">
    <property type="entry name" value="GRPEPROTEIN"/>
</dbReference>
<keyword evidence="8" id="KW-1185">Reference proteome</keyword>
<comment type="subcellular location">
    <subcellularLocation>
        <location evidence="3">Cytoplasm</location>
    </subcellularLocation>
</comment>
<dbReference type="Pfam" id="PF01025">
    <property type="entry name" value="GrpE"/>
    <property type="match status" value="1"/>
</dbReference>
<dbReference type="EMBL" id="JAFBEV010000005">
    <property type="protein sequence ID" value="MBM7657353.1"/>
    <property type="molecule type" value="Genomic_DNA"/>
</dbReference>
<dbReference type="PROSITE" id="PS01071">
    <property type="entry name" value="GRPE"/>
    <property type="match status" value="1"/>
</dbReference>
<reference evidence="7 8" key="1">
    <citation type="submission" date="2021-01" db="EMBL/GenBank/DDBJ databases">
        <title>Genomic Encyclopedia of Type Strains, Phase IV (KMG-IV): sequencing the most valuable type-strain genomes for metagenomic binning, comparative biology and taxonomic classification.</title>
        <authorList>
            <person name="Goeker M."/>
        </authorList>
    </citation>
    <scope>NUCLEOTIDE SEQUENCE [LARGE SCALE GENOMIC DNA]</scope>
    <source>
        <strain evidence="7 8">DSM 100968</strain>
    </source>
</reference>
<sequence>MAKQANEEEKKTIIEEEHATRSEAEAVNQEDKAAKAAAAEKDPLTEKLEEAEKNAKAQAEQIDKLMKENQDVTNRLLRAQADFDNFRKRTNKEKSDARKFRAQDIVTDMLETLDNFERALAVETVSEDGAALKKGMEMVLTKLKAALKKEGVEPIESLGKPFDPNVHQAVMQEASTEHEPGIVIDVLQMGYTLNGRVLRPAMVKVSA</sequence>
<accession>A0ABS2Q6D8</accession>
<dbReference type="Proteomes" id="UP000823201">
    <property type="component" value="Unassembled WGS sequence"/>
</dbReference>
<keyword evidence="3 4" id="KW-0346">Stress response</keyword>
<dbReference type="CDD" id="cd00446">
    <property type="entry name" value="GrpE"/>
    <property type="match status" value="1"/>
</dbReference>
<dbReference type="NCBIfam" id="NF010738">
    <property type="entry name" value="PRK14140.1"/>
    <property type="match status" value="1"/>
</dbReference>
<dbReference type="HAMAP" id="MF_01151">
    <property type="entry name" value="GrpE"/>
    <property type="match status" value="1"/>
</dbReference>
<dbReference type="SUPFAM" id="SSF58014">
    <property type="entry name" value="Coiled-coil domain of nucleotide exchange factor GrpE"/>
    <property type="match status" value="1"/>
</dbReference>
<gene>
    <name evidence="3" type="primary">grpE</name>
    <name evidence="7" type="ORF">JOC27_000796</name>
</gene>
<dbReference type="Gene3D" id="2.30.22.10">
    <property type="entry name" value="Head domain of nucleotide exchange factor GrpE"/>
    <property type="match status" value="1"/>
</dbReference>
<comment type="similarity">
    <text evidence="1 3 5">Belongs to the GrpE family.</text>
</comment>
<evidence type="ECO:0000256" key="2">
    <source>
        <dbReference type="ARBA" id="ARBA00023186"/>
    </source>
</evidence>
<evidence type="ECO:0000256" key="5">
    <source>
        <dbReference type="RuleBase" id="RU004478"/>
    </source>
</evidence>
<comment type="caution">
    <text evidence="7">The sequence shown here is derived from an EMBL/GenBank/DDBJ whole genome shotgun (WGS) entry which is preliminary data.</text>
</comment>
<dbReference type="SUPFAM" id="SSF51064">
    <property type="entry name" value="Head domain of nucleotide exchange factor GrpE"/>
    <property type="match status" value="1"/>
</dbReference>
<dbReference type="InterPro" id="IPR013805">
    <property type="entry name" value="GrpE_CC"/>
</dbReference>
<dbReference type="InterPro" id="IPR009012">
    <property type="entry name" value="GrpE_head"/>
</dbReference>
<evidence type="ECO:0000313" key="8">
    <source>
        <dbReference type="Proteomes" id="UP000823201"/>
    </source>
</evidence>
<comment type="subunit">
    <text evidence="3">Homodimer.</text>
</comment>
<dbReference type="RefSeq" id="WP_205005697.1">
    <property type="nucleotide sequence ID" value="NZ_CBCRXA010000004.1"/>
</dbReference>
<evidence type="ECO:0000313" key="7">
    <source>
        <dbReference type="EMBL" id="MBM7657353.1"/>
    </source>
</evidence>
<evidence type="ECO:0000256" key="4">
    <source>
        <dbReference type="RuleBase" id="RU000639"/>
    </source>
</evidence>
<evidence type="ECO:0000256" key="3">
    <source>
        <dbReference type="HAMAP-Rule" id="MF_01151"/>
    </source>
</evidence>
<dbReference type="InterPro" id="IPR000740">
    <property type="entry name" value="GrpE"/>
</dbReference>
<name>A0ABS2Q6D8_9BACL</name>
<dbReference type="PANTHER" id="PTHR21237:SF23">
    <property type="entry name" value="GRPE PROTEIN HOMOLOG, MITOCHONDRIAL"/>
    <property type="match status" value="1"/>
</dbReference>
<feature type="region of interest" description="Disordered" evidence="6">
    <location>
        <begin position="1"/>
        <end position="56"/>
    </location>
</feature>
<keyword evidence="2 3" id="KW-0143">Chaperone</keyword>
<evidence type="ECO:0000256" key="6">
    <source>
        <dbReference type="SAM" id="MobiDB-lite"/>
    </source>
</evidence>
<evidence type="ECO:0000256" key="1">
    <source>
        <dbReference type="ARBA" id="ARBA00009054"/>
    </source>
</evidence>
<keyword evidence="3" id="KW-0963">Cytoplasm</keyword>
<comment type="function">
    <text evidence="3 4">Participates actively in the response to hyperosmotic and heat shock by preventing the aggregation of stress-denatured proteins, in association with DnaK and GrpE. It is the nucleotide exchange factor for DnaK and may function as a thermosensor. Unfolded proteins bind initially to DnaJ; upon interaction with the DnaJ-bound protein, DnaK hydrolyzes its bound ATP, resulting in the formation of a stable complex. GrpE releases ADP from DnaK; ATP binding to DnaK triggers the release of the substrate protein, thus completing the reaction cycle. Several rounds of ATP-dependent interactions between DnaJ, DnaK and GrpE are required for fully efficient folding.</text>
</comment>
<organism evidence="7 8">
    <name type="scientific">Sporolactobacillus spathodeae</name>
    <dbReference type="NCBI Taxonomy" id="1465502"/>
    <lineage>
        <taxon>Bacteria</taxon>
        <taxon>Bacillati</taxon>
        <taxon>Bacillota</taxon>
        <taxon>Bacilli</taxon>
        <taxon>Bacillales</taxon>
        <taxon>Sporolactobacillaceae</taxon>
        <taxon>Sporolactobacillus</taxon>
    </lineage>
</organism>
<dbReference type="Gene3D" id="3.90.20.20">
    <property type="match status" value="1"/>
</dbReference>
<protein>
    <recommendedName>
        <fullName evidence="3 4">Protein GrpE</fullName>
    </recommendedName>
    <alternativeName>
        <fullName evidence="3">HSP-70 cofactor</fullName>
    </alternativeName>
</protein>
<proteinExistence type="inferred from homology"/>
<dbReference type="PANTHER" id="PTHR21237">
    <property type="entry name" value="GRPE PROTEIN"/>
    <property type="match status" value="1"/>
</dbReference>